<dbReference type="EMBL" id="BOOU01000074">
    <property type="protein sequence ID" value="GII80536.1"/>
    <property type="molecule type" value="Genomic_DNA"/>
</dbReference>
<accession>A0A919R8T0</accession>
<dbReference type="PANTHER" id="PTHR43390:SF1">
    <property type="entry name" value="CHLOROPLAST PROCESSING PEPTIDASE"/>
    <property type="match status" value="1"/>
</dbReference>
<dbReference type="GO" id="GO:0006465">
    <property type="term" value="P:signal peptide processing"/>
    <property type="evidence" value="ECO:0007669"/>
    <property type="project" value="InterPro"/>
</dbReference>
<keyword evidence="4" id="KW-0378">Hydrolase</keyword>
<feature type="transmembrane region" description="Helical" evidence="4">
    <location>
        <begin position="98"/>
        <end position="121"/>
    </location>
</feature>
<name>A0A919R8T0_9ACTN</name>
<feature type="active site" evidence="3">
    <location>
        <position position="163"/>
    </location>
</feature>
<dbReference type="InterPro" id="IPR000223">
    <property type="entry name" value="Pept_S26A_signal_pept_1"/>
</dbReference>
<reference evidence="7" key="1">
    <citation type="submission" date="2021-01" db="EMBL/GenBank/DDBJ databases">
        <title>Whole genome shotgun sequence of Sphaerisporangium rufum NBRC 109079.</title>
        <authorList>
            <person name="Komaki H."/>
            <person name="Tamura T."/>
        </authorList>
    </citation>
    <scope>NUCLEOTIDE SEQUENCE</scope>
    <source>
        <strain evidence="7">NBRC 109079</strain>
    </source>
</reference>
<evidence type="ECO:0000313" key="7">
    <source>
        <dbReference type="EMBL" id="GII80536.1"/>
    </source>
</evidence>
<evidence type="ECO:0000256" key="4">
    <source>
        <dbReference type="RuleBase" id="RU362042"/>
    </source>
</evidence>
<feature type="region of interest" description="Disordered" evidence="5">
    <location>
        <begin position="1"/>
        <end position="90"/>
    </location>
</feature>
<organism evidence="7 8">
    <name type="scientific">Sphaerisporangium rufum</name>
    <dbReference type="NCBI Taxonomy" id="1381558"/>
    <lineage>
        <taxon>Bacteria</taxon>
        <taxon>Bacillati</taxon>
        <taxon>Actinomycetota</taxon>
        <taxon>Actinomycetes</taxon>
        <taxon>Streptosporangiales</taxon>
        <taxon>Streptosporangiaceae</taxon>
        <taxon>Sphaerisporangium</taxon>
    </lineage>
</organism>
<dbReference type="SUPFAM" id="SSF51306">
    <property type="entry name" value="LexA/Signal peptidase"/>
    <property type="match status" value="1"/>
</dbReference>
<evidence type="ECO:0000256" key="1">
    <source>
        <dbReference type="ARBA" id="ARBA00004401"/>
    </source>
</evidence>
<comment type="catalytic activity">
    <reaction evidence="4">
        <text>Cleavage of hydrophobic, N-terminal signal or leader sequences from secreted and periplasmic proteins.</text>
        <dbReference type="EC" id="3.4.21.89"/>
    </reaction>
</comment>
<sequence length="272" mass="29159">MSGGRVLCPYPPMNRSDDDTSGVTSGPPPATVAPAVPDTPDSPDISPDPDTSPHPDISPDPAARPEPEHAAGDDPPGDEPPSGPAGGGRASVRRWESVLLVIGGVVAALLIRTFVLDTFFIPSESMERTLMIDDRVVVNRLSGGIDRGEVVVFDGWDGETTIKRVIGVGGDRVTCCDEAGRVAVNGVPLLEEAYLYRDDVPSQERFDVVVPKGRLWLMGDHRAASQDSRAYRDDEFHGTVPVRDVIGRAVVRYWPFSRVGTLPVPGAFDGLR</sequence>
<dbReference type="Pfam" id="PF10502">
    <property type="entry name" value="Peptidase_S26"/>
    <property type="match status" value="1"/>
</dbReference>
<feature type="domain" description="Peptidase S26" evidence="6">
    <location>
        <begin position="95"/>
        <end position="254"/>
    </location>
</feature>
<evidence type="ECO:0000313" key="8">
    <source>
        <dbReference type="Proteomes" id="UP000655287"/>
    </source>
</evidence>
<dbReference type="InterPro" id="IPR036286">
    <property type="entry name" value="LexA/Signal_pep-like_sf"/>
</dbReference>
<proteinExistence type="inferred from homology"/>
<dbReference type="InterPro" id="IPR019533">
    <property type="entry name" value="Peptidase_S26"/>
</dbReference>
<comment type="subcellular location">
    <subcellularLocation>
        <location evidence="1">Cell membrane</location>
        <topology evidence="1">Single-pass type II membrane protein</topology>
    </subcellularLocation>
    <subcellularLocation>
        <location evidence="4">Membrane</location>
        <topology evidence="4">Single-pass type II membrane protein</topology>
    </subcellularLocation>
</comment>
<evidence type="ECO:0000256" key="3">
    <source>
        <dbReference type="PIRSR" id="PIRSR600223-1"/>
    </source>
</evidence>
<feature type="compositionally biased region" description="Basic and acidic residues" evidence="5">
    <location>
        <begin position="63"/>
        <end position="72"/>
    </location>
</feature>
<feature type="compositionally biased region" description="Low complexity" evidence="5">
    <location>
        <begin position="32"/>
        <end position="49"/>
    </location>
</feature>
<keyword evidence="4" id="KW-0472">Membrane</keyword>
<keyword evidence="4" id="KW-0812">Transmembrane</keyword>
<keyword evidence="4" id="KW-1133">Transmembrane helix</keyword>
<dbReference type="EC" id="3.4.21.89" evidence="4"/>
<dbReference type="GO" id="GO:0005886">
    <property type="term" value="C:plasma membrane"/>
    <property type="evidence" value="ECO:0007669"/>
    <property type="project" value="UniProtKB-SubCell"/>
</dbReference>
<feature type="compositionally biased region" description="Pro residues" evidence="5">
    <location>
        <begin position="50"/>
        <end position="62"/>
    </location>
</feature>
<gene>
    <name evidence="7" type="ORF">Sru01_55180</name>
</gene>
<comment type="similarity">
    <text evidence="2 4">Belongs to the peptidase S26 family.</text>
</comment>
<dbReference type="PANTHER" id="PTHR43390">
    <property type="entry name" value="SIGNAL PEPTIDASE I"/>
    <property type="match status" value="1"/>
</dbReference>
<dbReference type="Proteomes" id="UP000655287">
    <property type="component" value="Unassembled WGS sequence"/>
</dbReference>
<evidence type="ECO:0000259" key="6">
    <source>
        <dbReference type="Pfam" id="PF10502"/>
    </source>
</evidence>
<comment type="caution">
    <text evidence="7">The sequence shown here is derived from an EMBL/GenBank/DDBJ whole genome shotgun (WGS) entry which is preliminary data.</text>
</comment>
<dbReference type="GO" id="GO:0004252">
    <property type="term" value="F:serine-type endopeptidase activity"/>
    <property type="evidence" value="ECO:0007669"/>
    <property type="project" value="InterPro"/>
</dbReference>
<dbReference type="PRINTS" id="PR00727">
    <property type="entry name" value="LEADERPTASE"/>
</dbReference>
<keyword evidence="8" id="KW-1185">Reference proteome</keyword>
<dbReference type="AlphaFoldDB" id="A0A919R8T0"/>
<keyword evidence="4" id="KW-0645">Protease</keyword>
<evidence type="ECO:0000256" key="2">
    <source>
        <dbReference type="ARBA" id="ARBA00009370"/>
    </source>
</evidence>
<feature type="active site" evidence="3">
    <location>
        <position position="125"/>
    </location>
</feature>
<dbReference type="Gene3D" id="2.10.109.10">
    <property type="entry name" value="Umud Fragment, subunit A"/>
    <property type="match status" value="1"/>
</dbReference>
<protein>
    <recommendedName>
        <fullName evidence="4">Signal peptidase I</fullName>
        <ecNumber evidence="4">3.4.21.89</ecNumber>
    </recommendedName>
</protein>
<dbReference type="GO" id="GO:0009003">
    <property type="term" value="F:signal peptidase activity"/>
    <property type="evidence" value="ECO:0007669"/>
    <property type="project" value="UniProtKB-EC"/>
</dbReference>
<evidence type="ECO:0000256" key="5">
    <source>
        <dbReference type="SAM" id="MobiDB-lite"/>
    </source>
</evidence>
<dbReference type="CDD" id="cd06530">
    <property type="entry name" value="S26_SPase_I"/>
    <property type="match status" value="1"/>
</dbReference>
<dbReference type="NCBIfam" id="TIGR02227">
    <property type="entry name" value="sigpep_I_bact"/>
    <property type="match status" value="1"/>
</dbReference>